<sequence>LNKSDDVATATAGMEVAMAKVDNAANEAPSIHVVAQQAAVEFSQYLMTNLLPENTSVPFPSSSTLTSELVVFYVF</sequence>
<name>A0A0M3JCN6_ANISI</name>
<proteinExistence type="predicted"/>
<organism evidence="1">
    <name type="scientific">Anisakis simplex</name>
    <name type="common">Herring worm</name>
    <dbReference type="NCBI Taxonomy" id="6269"/>
    <lineage>
        <taxon>Eukaryota</taxon>
        <taxon>Metazoa</taxon>
        <taxon>Ecdysozoa</taxon>
        <taxon>Nematoda</taxon>
        <taxon>Chromadorea</taxon>
        <taxon>Rhabditida</taxon>
        <taxon>Spirurina</taxon>
        <taxon>Ascaridomorpha</taxon>
        <taxon>Ascaridoidea</taxon>
        <taxon>Anisakidae</taxon>
        <taxon>Anisakis</taxon>
        <taxon>Anisakis simplex complex</taxon>
    </lineage>
</organism>
<accession>A0A0M3JCN6</accession>
<reference evidence="1" key="1">
    <citation type="submission" date="2017-02" db="UniProtKB">
        <authorList>
            <consortium name="WormBaseParasite"/>
        </authorList>
    </citation>
    <scope>IDENTIFICATION</scope>
</reference>
<dbReference type="AlphaFoldDB" id="A0A0M3JCN6"/>
<evidence type="ECO:0000313" key="1">
    <source>
        <dbReference type="WBParaSite" id="ASIM_0000536901-mRNA-1"/>
    </source>
</evidence>
<protein>
    <submittedName>
        <fullName evidence="1">Ovule protein</fullName>
    </submittedName>
</protein>
<dbReference type="WBParaSite" id="ASIM_0000536901-mRNA-1">
    <property type="protein sequence ID" value="ASIM_0000536901-mRNA-1"/>
    <property type="gene ID" value="ASIM_0000536901"/>
</dbReference>